<feature type="compositionally biased region" description="Polar residues" evidence="1">
    <location>
        <begin position="214"/>
        <end position="224"/>
    </location>
</feature>
<keyword evidence="3" id="KW-1185">Reference proteome</keyword>
<evidence type="ECO:0000313" key="3">
    <source>
        <dbReference type="Proteomes" id="UP000747542"/>
    </source>
</evidence>
<dbReference type="AlphaFoldDB" id="A0A8J5MXL1"/>
<accession>A0A8J5MXL1</accession>
<proteinExistence type="predicted"/>
<sequence length="283" mass="30465">MKKYYEFGHQAAELGTIKQQYLGPSSSSTWDHQAAVLGTIKQQYLGPSSSSTWDHQAAVLGTIKHGMKTSSSNAQDHPTGRTWDRNMKPWDHQAAVPGPSNGSTWDISDVPGYQAAVLGTIKQQYLGPSSSSTWDHQATVLGTIKQQYLGPSSSSTWDHQAAVLGTIKQQYLGPSSNSMGHQAAELDRKQQCRTIETPTRLGPSSRLGTSSSSNRTIKQQNLGPSSILGPVNGSTWDHQATVLGTIKQHLGPSSNTGIKQQYLGPSSSSTWDHQAAVLGTIKQ</sequence>
<feature type="region of interest" description="Disordered" evidence="1">
    <location>
        <begin position="194"/>
        <end position="226"/>
    </location>
</feature>
<comment type="caution">
    <text evidence="2">The sequence shown here is derived from an EMBL/GenBank/DDBJ whole genome shotgun (WGS) entry which is preliminary data.</text>
</comment>
<dbReference type="Proteomes" id="UP000747542">
    <property type="component" value="Unassembled WGS sequence"/>
</dbReference>
<reference evidence="2" key="1">
    <citation type="journal article" date="2021" name="Sci. Adv.">
        <title>The American lobster genome reveals insights on longevity, neural, and immune adaptations.</title>
        <authorList>
            <person name="Polinski J.M."/>
            <person name="Zimin A.V."/>
            <person name="Clark K.F."/>
            <person name="Kohn A.B."/>
            <person name="Sadowski N."/>
            <person name="Timp W."/>
            <person name="Ptitsyn A."/>
            <person name="Khanna P."/>
            <person name="Romanova D.Y."/>
            <person name="Williams P."/>
            <person name="Greenwood S.J."/>
            <person name="Moroz L.L."/>
            <person name="Walt D.R."/>
            <person name="Bodnar A.G."/>
        </authorList>
    </citation>
    <scope>NUCLEOTIDE SEQUENCE</scope>
    <source>
        <strain evidence="2">GMGI-L3</strain>
    </source>
</reference>
<organism evidence="2 3">
    <name type="scientific">Homarus americanus</name>
    <name type="common">American lobster</name>
    <dbReference type="NCBI Taxonomy" id="6706"/>
    <lineage>
        <taxon>Eukaryota</taxon>
        <taxon>Metazoa</taxon>
        <taxon>Ecdysozoa</taxon>
        <taxon>Arthropoda</taxon>
        <taxon>Crustacea</taxon>
        <taxon>Multicrustacea</taxon>
        <taxon>Malacostraca</taxon>
        <taxon>Eumalacostraca</taxon>
        <taxon>Eucarida</taxon>
        <taxon>Decapoda</taxon>
        <taxon>Pleocyemata</taxon>
        <taxon>Astacidea</taxon>
        <taxon>Nephropoidea</taxon>
        <taxon>Nephropidae</taxon>
        <taxon>Homarus</taxon>
    </lineage>
</organism>
<gene>
    <name evidence="2" type="ORF">Hamer_G019063</name>
</gene>
<evidence type="ECO:0000313" key="2">
    <source>
        <dbReference type="EMBL" id="KAG7167663.1"/>
    </source>
</evidence>
<feature type="compositionally biased region" description="Low complexity" evidence="1">
    <location>
        <begin position="200"/>
        <end position="213"/>
    </location>
</feature>
<evidence type="ECO:0000256" key="1">
    <source>
        <dbReference type="SAM" id="MobiDB-lite"/>
    </source>
</evidence>
<protein>
    <submittedName>
        <fullName evidence="2">Uncharacterized protein</fullName>
    </submittedName>
</protein>
<dbReference type="EMBL" id="JAHLQT010021370">
    <property type="protein sequence ID" value="KAG7167663.1"/>
    <property type="molecule type" value="Genomic_DNA"/>
</dbReference>
<name>A0A8J5MXL1_HOMAM</name>